<name>A0A0A9GAZ7_ARUDO</name>
<organism evidence="1">
    <name type="scientific">Arundo donax</name>
    <name type="common">Giant reed</name>
    <name type="synonym">Donax arundinaceus</name>
    <dbReference type="NCBI Taxonomy" id="35708"/>
    <lineage>
        <taxon>Eukaryota</taxon>
        <taxon>Viridiplantae</taxon>
        <taxon>Streptophyta</taxon>
        <taxon>Embryophyta</taxon>
        <taxon>Tracheophyta</taxon>
        <taxon>Spermatophyta</taxon>
        <taxon>Magnoliopsida</taxon>
        <taxon>Liliopsida</taxon>
        <taxon>Poales</taxon>
        <taxon>Poaceae</taxon>
        <taxon>PACMAD clade</taxon>
        <taxon>Arundinoideae</taxon>
        <taxon>Arundineae</taxon>
        <taxon>Arundo</taxon>
    </lineage>
</organism>
<protein>
    <submittedName>
        <fullName evidence="1">Uncharacterized protein</fullName>
    </submittedName>
</protein>
<dbReference type="EMBL" id="GBRH01176259">
    <property type="protein sequence ID" value="JAE21637.1"/>
    <property type="molecule type" value="Transcribed_RNA"/>
</dbReference>
<dbReference type="AlphaFoldDB" id="A0A0A9GAZ7"/>
<proteinExistence type="predicted"/>
<evidence type="ECO:0000313" key="1">
    <source>
        <dbReference type="EMBL" id="JAE21637.1"/>
    </source>
</evidence>
<reference evidence="1" key="1">
    <citation type="submission" date="2014-09" db="EMBL/GenBank/DDBJ databases">
        <authorList>
            <person name="Magalhaes I.L.F."/>
            <person name="Oliveira U."/>
            <person name="Santos F.R."/>
            <person name="Vidigal T.H.D.A."/>
            <person name="Brescovit A.D."/>
            <person name="Santos A.J."/>
        </authorList>
    </citation>
    <scope>NUCLEOTIDE SEQUENCE</scope>
    <source>
        <tissue evidence="1">Shoot tissue taken approximately 20 cm above the soil surface</tissue>
    </source>
</reference>
<reference evidence="1" key="2">
    <citation type="journal article" date="2015" name="Data Brief">
        <title>Shoot transcriptome of the giant reed, Arundo donax.</title>
        <authorList>
            <person name="Barrero R.A."/>
            <person name="Guerrero F.D."/>
            <person name="Moolhuijzen P."/>
            <person name="Goolsby J.A."/>
            <person name="Tidwell J."/>
            <person name="Bellgard S.E."/>
            <person name="Bellgard M.I."/>
        </authorList>
    </citation>
    <scope>NUCLEOTIDE SEQUENCE</scope>
    <source>
        <tissue evidence="1">Shoot tissue taken approximately 20 cm above the soil surface</tissue>
    </source>
</reference>
<accession>A0A0A9GAZ7</accession>
<sequence>MHGYIPQQLSILVAGDSLSFDL</sequence>